<dbReference type="InterPro" id="IPR050570">
    <property type="entry name" value="Cell_wall_metabolism_enzyme"/>
</dbReference>
<name>A0A521CYW7_9RHOB</name>
<keyword evidence="3" id="KW-1185">Reference proteome</keyword>
<protein>
    <submittedName>
        <fullName evidence="2">Peptidase family M23</fullName>
    </submittedName>
</protein>
<dbReference type="Proteomes" id="UP000316030">
    <property type="component" value="Unassembled WGS sequence"/>
</dbReference>
<feature type="domain" description="M23ase beta-sheet core" evidence="1">
    <location>
        <begin position="72"/>
        <end position="167"/>
    </location>
</feature>
<dbReference type="PANTHER" id="PTHR21666">
    <property type="entry name" value="PEPTIDASE-RELATED"/>
    <property type="match status" value="1"/>
</dbReference>
<dbReference type="EMBL" id="FXTO01000008">
    <property type="protein sequence ID" value="SMO63951.1"/>
    <property type="molecule type" value="Genomic_DNA"/>
</dbReference>
<organism evidence="2 3">
    <name type="scientific">Thalassovita litoralis</name>
    <dbReference type="NCBI Taxonomy" id="1010611"/>
    <lineage>
        <taxon>Bacteria</taxon>
        <taxon>Pseudomonadati</taxon>
        <taxon>Pseudomonadota</taxon>
        <taxon>Alphaproteobacteria</taxon>
        <taxon>Rhodobacterales</taxon>
        <taxon>Roseobacteraceae</taxon>
        <taxon>Thalassovita</taxon>
    </lineage>
</organism>
<evidence type="ECO:0000259" key="1">
    <source>
        <dbReference type="Pfam" id="PF01551"/>
    </source>
</evidence>
<dbReference type="InterPro" id="IPR016047">
    <property type="entry name" value="M23ase_b-sheet_dom"/>
</dbReference>
<dbReference type="CDD" id="cd12797">
    <property type="entry name" value="M23_peptidase"/>
    <property type="match status" value="1"/>
</dbReference>
<dbReference type="Pfam" id="PF01551">
    <property type="entry name" value="Peptidase_M23"/>
    <property type="match status" value="1"/>
</dbReference>
<dbReference type="Gene3D" id="2.70.70.10">
    <property type="entry name" value="Glucose Permease (Domain IIA)"/>
    <property type="match status" value="1"/>
</dbReference>
<evidence type="ECO:0000313" key="2">
    <source>
        <dbReference type="EMBL" id="SMO63951.1"/>
    </source>
</evidence>
<accession>A0A521CYW7</accession>
<evidence type="ECO:0000313" key="3">
    <source>
        <dbReference type="Proteomes" id="UP000316030"/>
    </source>
</evidence>
<dbReference type="PROSITE" id="PS51257">
    <property type="entry name" value="PROKAR_LIPOPROTEIN"/>
    <property type="match status" value="1"/>
</dbReference>
<dbReference type="AlphaFoldDB" id="A0A521CYW7"/>
<reference evidence="2 3" key="1">
    <citation type="submission" date="2017-05" db="EMBL/GenBank/DDBJ databases">
        <authorList>
            <person name="Varghese N."/>
            <person name="Submissions S."/>
        </authorList>
    </citation>
    <scope>NUCLEOTIDE SEQUENCE [LARGE SCALE GENOMIC DNA]</scope>
    <source>
        <strain evidence="2 3">DSM 29506</strain>
    </source>
</reference>
<dbReference type="SUPFAM" id="SSF51261">
    <property type="entry name" value="Duplicated hybrid motif"/>
    <property type="match status" value="1"/>
</dbReference>
<dbReference type="OrthoDB" id="9795421at2"/>
<dbReference type="PANTHER" id="PTHR21666:SF270">
    <property type="entry name" value="MUREIN HYDROLASE ACTIVATOR ENVC"/>
    <property type="match status" value="1"/>
</dbReference>
<dbReference type="InterPro" id="IPR011055">
    <property type="entry name" value="Dup_hybrid_motif"/>
</dbReference>
<proteinExistence type="predicted"/>
<sequence>MQQGRQTGVGSALAVGLVLGLAGCQLGSYGQSAPYHYSVETPIRVTVPANAPSVIQQFRPFPPEHGRKTSGEHPGIDIYEARNTPILAAAPGTVIAAYREPSYGNRVVITHSAGPQGIPIQTVYKHLNNRTVQKGDVVKRGQQIGGMGNTGILAAGIVHLHFELHEMHGSHAIPRDPHLFWANGPGRVTCFSPQQRFSPPNTTLTYPVRCK</sequence>
<gene>
    <name evidence="2" type="ORF">SAMN06265173_10831</name>
</gene>
<dbReference type="RefSeq" id="WP_142492960.1">
    <property type="nucleotide sequence ID" value="NZ_FXTO01000008.1"/>
</dbReference>
<dbReference type="GO" id="GO:0004222">
    <property type="term" value="F:metalloendopeptidase activity"/>
    <property type="evidence" value="ECO:0007669"/>
    <property type="project" value="TreeGrafter"/>
</dbReference>